<protein>
    <submittedName>
        <fullName evidence="2">Uncharacterized protein</fullName>
    </submittedName>
</protein>
<reference evidence="2 3" key="1">
    <citation type="submission" date="2021-06" db="EMBL/GenBank/DDBJ databases">
        <title>Complete genome sequence of Erwinia phage pEa_SNUABM_2.</title>
        <authorList>
            <person name="Kim S.G."/>
            <person name="Park S.C."/>
        </authorList>
    </citation>
    <scope>NUCLEOTIDE SEQUENCE [LARGE SCALE GENOMIC DNA]</scope>
</reference>
<sequence length="250" mass="27937">MITAKNVESRLAKINYTRPDPSREELEELVSHGKTRILKTADINGLCPLSDKYFEFCLKQVGSFCTASYNAVEIAMCVGIQPIYVAAALHLYGSDWAYRLLKLKRFGHLDRGIHTVWESAGAWFSLGECRRRILGSQTVSQGQGNLKTAIRLGDMEQIRQIAAVYPHRVMSVLAARNGLLYTDQRIERSKRLRAEAKAKAEADGKKLAEPGKYNDLAPVFNGPIAKPDRTRGIDDSSQTRGTISGRRFHV</sequence>
<evidence type="ECO:0000313" key="3">
    <source>
        <dbReference type="Proteomes" id="UP000827974"/>
    </source>
</evidence>
<proteinExistence type="predicted"/>
<name>A0AAE8C1F4_9CAUD</name>
<evidence type="ECO:0000313" key="2">
    <source>
        <dbReference type="EMBL" id="QZE59259.1"/>
    </source>
</evidence>
<evidence type="ECO:0000256" key="1">
    <source>
        <dbReference type="SAM" id="MobiDB-lite"/>
    </source>
</evidence>
<organism evidence="2 3">
    <name type="scientific">Erwinia phage pEa_SNUABM_2</name>
    <dbReference type="NCBI Taxonomy" id="2869547"/>
    <lineage>
        <taxon>Viruses</taxon>
        <taxon>Duplodnaviria</taxon>
        <taxon>Heunggongvirae</taxon>
        <taxon>Uroviricota</taxon>
        <taxon>Caudoviricetes</taxon>
        <taxon>Alexandravirus</taxon>
        <taxon>Alexandravirus SNUABM2</taxon>
    </lineage>
</organism>
<dbReference type="Proteomes" id="UP000827974">
    <property type="component" value="Segment"/>
</dbReference>
<keyword evidence="3" id="KW-1185">Reference proteome</keyword>
<dbReference type="EMBL" id="MZ443786">
    <property type="protein sequence ID" value="QZE59259.1"/>
    <property type="molecule type" value="Genomic_DNA"/>
</dbReference>
<accession>A0AAE8C1F4</accession>
<feature type="region of interest" description="Disordered" evidence="1">
    <location>
        <begin position="218"/>
        <end position="250"/>
    </location>
</feature>
<gene>
    <name evidence="2" type="ORF">pEaSNUABM2_00015</name>
</gene>